<dbReference type="EMBL" id="JANBPU010000098">
    <property type="protein sequence ID" value="KAJ1916587.1"/>
    <property type="molecule type" value="Genomic_DNA"/>
</dbReference>
<evidence type="ECO:0000256" key="1">
    <source>
        <dbReference type="ARBA" id="ARBA00004141"/>
    </source>
</evidence>
<reference evidence="7" key="1">
    <citation type="submission" date="2022-07" db="EMBL/GenBank/DDBJ databases">
        <title>Phylogenomic reconstructions and comparative analyses of Kickxellomycotina fungi.</title>
        <authorList>
            <person name="Reynolds N.K."/>
            <person name="Stajich J.E."/>
            <person name="Barry K."/>
            <person name="Grigoriev I.V."/>
            <person name="Crous P."/>
            <person name="Smith M.E."/>
        </authorList>
    </citation>
    <scope>NUCLEOTIDE SEQUENCE</scope>
    <source>
        <strain evidence="7">NBRC 100468</strain>
    </source>
</reference>
<evidence type="ECO:0000313" key="8">
    <source>
        <dbReference type="Proteomes" id="UP001150538"/>
    </source>
</evidence>
<organism evidence="7 8">
    <name type="scientific">Mycoemilia scoparia</name>
    <dbReference type="NCBI Taxonomy" id="417184"/>
    <lineage>
        <taxon>Eukaryota</taxon>
        <taxon>Fungi</taxon>
        <taxon>Fungi incertae sedis</taxon>
        <taxon>Zoopagomycota</taxon>
        <taxon>Kickxellomycotina</taxon>
        <taxon>Kickxellomycetes</taxon>
        <taxon>Kickxellales</taxon>
        <taxon>Kickxellaceae</taxon>
        <taxon>Mycoemilia</taxon>
    </lineage>
</organism>
<keyword evidence="4 5" id="KW-0472">Membrane</keyword>
<keyword evidence="2 5" id="KW-0812">Transmembrane</keyword>
<dbReference type="InterPro" id="IPR037185">
    <property type="entry name" value="EmrE-like"/>
</dbReference>
<evidence type="ECO:0000313" key="7">
    <source>
        <dbReference type="EMBL" id="KAJ1916587.1"/>
    </source>
</evidence>
<keyword evidence="8" id="KW-1185">Reference proteome</keyword>
<evidence type="ECO:0000256" key="5">
    <source>
        <dbReference type="SAM" id="Phobius"/>
    </source>
</evidence>
<accession>A0A9W8A3F9</accession>
<dbReference type="AlphaFoldDB" id="A0A9W8A3F9"/>
<dbReference type="Gene3D" id="1.10.3730.20">
    <property type="match status" value="1"/>
</dbReference>
<evidence type="ECO:0000259" key="6">
    <source>
        <dbReference type="Pfam" id="PF03151"/>
    </source>
</evidence>
<dbReference type="Pfam" id="PF03151">
    <property type="entry name" value="TPT"/>
    <property type="match status" value="1"/>
</dbReference>
<feature type="domain" description="Sugar phosphate transporter" evidence="6">
    <location>
        <begin position="1"/>
        <end position="120"/>
    </location>
</feature>
<evidence type="ECO:0000256" key="2">
    <source>
        <dbReference type="ARBA" id="ARBA00022692"/>
    </source>
</evidence>
<gene>
    <name evidence="7" type="ORF">H4219_003706</name>
</gene>
<evidence type="ECO:0000256" key="4">
    <source>
        <dbReference type="ARBA" id="ARBA00023136"/>
    </source>
</evidence>
<comment type="caution">
    <text evidence="7">The sequence shown here is derived from an EMBL/GenBank/DDBJ whole genome shotgun (WGS) entry which is preliminary data.</text>
</comment>
<keyword evidence="3 5" id="KW-1133">Transmembrane helix</keyword>
<feature type="transmembrane region" description="Helical" evidence="5">
    <location>
        <begin position="77"/>
        <end position="98"/>
    </location>
</feature>
<sequence length="151" mass="16685">MSTVVMMPIWLFSSESGYMYRVMASDQPQEYKSLDDSVTSNSGSSPKHLIFLIVVGCVTNFFQSLLSINLLSVTNAVSYSIASLLKRVFVIGASIVWFQQPVTFLQTSGILIAFVGLYLYEQSKSKRTSPTTVGLDNNYVRSASDLQSQAQ</sequence>
<feature type="transmembrane region" description="Helical" evidence="5">
    <location>
        <begin position="48"/>
        <end position="70"/>
    </location>
</feature>
<dbReference type="InterPro" id="IPR050186">
    <property type="entry name" value="TPT_transporter"/>
</dbReference>
<evidence type="ECO:0000256" key="3">
    <source>
        <dbReference type="ARBA" id="ARBA00022989"/>
    </source>
</evidence>
<feature type="transmembrane region" description="Helical" evidence="5">
    <location>
        <begin position="104"/>
        <end position="120"/>
    </location>
</feature>
<name>A0A9W8A3F9_9FUNG</name>
<dbReference type="InterPro" id="IPR004853">
    <property type="entry name" value="Sugar_P_trans_dom"/>
</dbReference>
<dbReference type="SUPFAM" id="SSF103481">
    <property type="entry name" value="Multidrug resistance efflux transporter EmrE"/>
    <property type="match status" value="1"/>
</dbReference>
<proteinExistence type="predicted"/>
<comment type="subcellular location">
    <subcellularLocation>
        <location evidence="1">Membrane</location>
        <topology evidence="1">Multi-pass membrane protein</topology>
    </subcellularLocation>
</comment>
<protein>
    <recommendedName>
        <fullName evidence="6">Sugar phosphate transporter domain-containing protein</fullName>
    </recommendedName>
</protein>
<dbReference type="Proteomes" id="UP001150538">
    <property type="component" value="Unassembled WGS sequence"/>
</dbReference>
<dbReference type="PANTHER" id="PTHR11132">
    <property type="entry name" value="SOLUTE CARRIER FAMILY 35"/>
    <property type="match status" value="1"/>
</dbReference>
<dbReference type="GO" id="GO:0016020">
    <property type="term" value="C:membrane"/>
    <property type="evidence" value="ECO:0007669"/>
    <property type="project" value="UniProtKB-SubCell"/>
</dbReference>
<dbReference type="OrthoDB" id="1588579at2759"/>